<proteinExistence type="predicted"/>
<organism evidence="1 2">
    <name type="scientific">Pigmentiphaga humi</name>
    <dbReference type="NCBI Taxonomy" id="2478468"/>
    <lineage>
        <taxon>Bacteria</taxon>
        <taxon>Pseudomonadati</taxon>
        <taxon>Pseudomonadota</taxon>
        <taxon>Betaproteobacteria</taxon>
        <taxon>Burkholderiales</taxon>
        <taxon>Alcaligenaceae</taxon>
        <taxon>Pigmentiphaga</taxon>
    </lineage>
</organism>
<dbReference type="RefSeq" id="WP_160142319.1">
    <property type="nucleotide sequence ID" value="NZ_UWPJ01000025.1"/>
</dbReference>
<accession>A0A3P4B6K8</accession>
<protein>
    <submittedName>
        <fullName evidence="1">Uncharacterized protein</fullName>
    </submittedName>
</protein>
<name>A0A3P4B6K8_9BURK</name>
<dbReference type="AlphaFoldDB" id="A0A3P4B6K8"/>
<evidence type="ECO:0000313" key="1">
    <source>
        <dbReference type="EMBL" id="VCU71230.1"/>
    </source>
</evidence>
<dbReference type="Proteomes" id="UP000277294">
    <property type="component" value="Unassembled WGS sequence"/>
</dbReference>
<keyword evidence="2" id="KW-1185">Reference proteome</keyword>
<sequence length="52" mass="5912">MKEILNKEFETPINEQTAEKLSFEPPRFEKVDVSMTELGPGPFNGDFDTYGS</sequence>
<reference evidence="1 2" key="1">
    <citation type="submission" date="2018-10" db="EMBL/GenBank/DDBJ databases">
        <authorList>
            <person name="Criscuolo A."/>
        </authorList>
    </citation>
    <scope>NUCLEOTIDE SEQUENCE [LARGE SCALE GENOMIC DNA]</scope>
    <source>
        <strain evidence="1">DnA1</strain>
    </source>
</reference>
<evidence type="ECO:0000313" key="2">
    <source>
        <dbReference type="Proteomes" id="UP000277294"/>
    </source>
</evidence>
<gene>
    <name evidence="1" type="ORF">PIGHUM_03311</name>
</gene>
<dbReference type="EMBL" id="UWPJ01000025">
    <property type="protein sequence ID" value="VCU71230.1"/>
    <property type="molecule type" value="Genomic_DNA"/>
</dbReference>